<dbReference type="EMBL" id="LSSN01002375">
    <property type="protein sequence ID" value="OMJ16307.1"/>
    <property type="molecule type" value="Genomic_DNA"/>
</dbReference>
<sequence>MSPFNSTRLLLQAKNSKLNPKLAKLQKLMPIAPPPPDPDTCCGTDCEVCVYDTYQLKVSEFSTYANKLRTLLELNHSAVPKNIQKSQINQLKLDSYAIVSISEFKKLEKALS</sequence>
<evidence type="ECO:0000313" key="3">
    <source>
        <dbReference type="EMBL" id="OMJ10327.1"/>
    </source>
</evidence>
<dbReference type="OrthoDB" id="10064411at2759"/>
<protein>
    <recommendedName>
        <fullName evidence="1">Oxidoreductase-like domain-containing protein</fullName>
    </recommendedName>
</protein>
<dbReference type="STRING" id="133412.A0A1R1X2Q1"/>
<feature type="domain" description="Oxidoreductase-like" evidence="1">
    <location>
        <begin position="31"/>
        <end position="68"/>
    </location>
</feature>
<evidence type="ECO:0000313" key="4">
    <source>
        <dbReference type="EMBL" id="OMJ16307.1"/>
    </source>
</evidence>
<keyword evidence="5" id="KW-1185">Reference proteome</keyword>
<dbReference type="Pfam" id="PF09791">
    <property type="entry name" value="Oxidored-like"/>
    <property type="match status" value="1"/>
</dbReference>
<evidence type="ECO:0000313" key="5">
    <source>
        <dbReference type="Proteomes" id="UP000187283"/>
    </source>
</evidence>
<dbReference type="EMBL" id="LSSN01005654">
    <property type="protein sequence ID" value="OMJ08891.1"/>
    <property type="molecule type" value="Genomic_DNA"/>
</dbReference>
<comment type="caution">
    <text evidence="2">The sequence shown here is derived from an EMBL/GenBank/DDBJ whole genome shotgun (WGS) entry which is preliminary data.</text>
</comment>
<dbReference type="AlphaFoldDB" id="A0A1R1X2Q1"/>
<accession>A0A1R1X2Q1</accession>
<proteinExistence type="predicted"/>
<gene>
    <name evidence="3" type="ORF">AYI70_g10388</name>
    <name evidence="2" type="ORF">AYI70_g11261</name>
    <name evidence="4" type="ORF">AYI70_g6685</name>
</gene>
<dbReference type="Proteomes" id="UP000187283">
    <property type="component" value="Unassembled WGS sequence"/>
</dbReference>
<dbReference type="EMBL" id="LSSN01005053">
    <property type="protein sequence ID" value="OMJ10327.1"/>
    <property type="molecule type" value="Genomic_DNA"/>
</dbReference>
<evidence type="ECO:0000313" key="2">
    <source>
        <dbReference type="EMBL" id="OMJ08891.1"/>
    </source>
</evidence>
<dbReference type="InterPro" id="IPR019180">
    <property type="entry name" value="Oxidoreductase-like_N"/>
</dbReference>
<evidence type="ECO:0000259" key="1">
    <source>
        <dbReference type="Pfam" id="PF09791"/>
    </source>
</evidence>
<name>A0A1R1X2Q1_9FUNG</name>
<organism evidence="2 5">
    <name type="scientific">Smittium culicis</name>
    <dbReference type="NCBI Taxonomy" id="133412"/>
    <lineage>
        <taxon>Eukaryota</taxon>
        <taxon>Fungi</taxon>
        <taxon>Fungi incertae sedis</taxon>
        <taxon>Zoopagomycota</taxon>
        <taxon>Kickxellomycotina</taxon>
        <taxon>Harpellomycetes</taxon>
        <taxon>Harpellales</taxon>
        <taxon>Legeriomycetaceae</taxon>
        <taxon>Smittium</taxon>
    </lineage>
</organism>
<reference evidence="2 5" key="1">
    <citation type="submission" date="2017-01" db="EMBL/GenBank/DDBJ databases">
        <authorList>
            <person name="Mah S.A."/>
            <person name="Swanson W.J."/>
            <person name="Moy G.W."/>
            <person name="Vacquier V.D."/>
        </authorList>
    </citation>
    <scope>NUCLEOTIDE SEQUENCE [LARGE SCALE GENOMIC DNA]</scope>
    <source>
        <strain evidence="2 5">GSMNP</strain>
    </source>
</reference>